<proteinExistence type="predicted"/>
<gene>
    <name evidence="2" type="ORF">RCZ01_09660</name>
</gene>
<dbReference type="PROSITE" id="PS51257">
    <property type="entry name" value="PROKAR_LIPOPROTEIN"/>
    <property type="match status" value="1"/>
</dbReference>
<evidence type="ECO:0000256" key="1">
    <source>
        <dbReference type="SAM" id="SignalP"/>
    </source>
</evidence>
<feature type="signal peptide" evidence="1">
    <location>
        <begin position="1"/>
        <end position="21"/>
    </location>
</feature>
<feature type="chain" id="PRO_5024271425" description="HmuY protein" evidence="1">
    <location>
        <begin position="22"/>
        <end position="221"/>
    </location>
</feature>
<reference evidence="3" key="1">
    <citation type="journal article" date="2020" name="Int. J. Syst. Evol. Microbiol.">
        <title>Capnocytophaga felis sp. nov. isolated from the feline oral cavity.</title>
        <authorList>
            <person name="Suzuki M."/>
            <person name="Umeda K."/>
            <person name="Kimura M."/>
            <person name="Imaoka K."/>
            <person name="Morikawa S."/>
            <person name="Maeda K."/>
        </authorList>
    </citation>
    <scope>NUCLEOTIDE SEQUENCE [LARGE SCALE GENOMIC DNA]</scope>
    <source>
        <strain evidence="3">KC07070</strain>
    </source>
</reference>
<comment type="caution">
    <text evidence="2">The sequence shown here is derived from an EMBL/GenBank/DDBJ whole genome shotgun (WGS) entry which is preliminary data.</text>
</comment>
<dbReference type="InterPro" id="IPR025921">
    <property type="entry name" value="HmuY"/>
</dbReference>
<dbReference type="OrthoDB" id="1100343at2"/>
<evidence type="ECO:0008006" key="4">
    <source>
        <dbReference type="Google" id="ProtNLM"/>
    </source>
</evidence>
<keyword evidence="1" id="KW-0732">Signal</keyword>
<sequence>MKMKFLLSTLALLTLTFVSCKKDDKNELDKPQDGILEYKNLPVAGNDWVYFSFEKNGITTENEEWDIAFRQYDIKTKSGVINTRERNFNKVTEAPLEGYIVDSERYTFAGRSLVKNVSSSVISMGYSESFWQFITENGIINGIPEGEREAAKTSLVHNNGWQTFSYSQGTKIPVFQNNGWIYIIKMANGNFAKIHLSRFTNDKNAPFFITFRYKISKEGKF</sequence>
<protein>
    <recommendedName>
        <fullName evidence="4">HmuY protein</fullName>
    </recommendedName>
</protein>
<organism evidence="2 3">
    <name type="scientific">Capnocytophaga felis</name>
    <dbReference type="NCBI Taxonomy" id="2267611"/>
    <lineage>
        <taxon>Bacteria</taxon>
        <taxon>Pseudomonadati</taxon>
        <taxon>Bacteroidota</taxon>
        <taxon>Flavobacteriia</taxon>
        <taxon>Flavobacteriales</taxon>
        <taxon>Flavobacteriaceae</taxon>
        <taxon>Capnocytophaga</taxon>
    </lineage>
</organism>
<evidence type="ECO:0000313" key="2">
    <source>
        <dbReference type="EMBL" id="GET45664.1"/>
    </source>
</evidence>
<dbReference type="AlphaFoldDB" id="A0A5M4B7T2"/>
<dbReference type="EMBL" id="BLBC01000005">
    <property type="protein sequence ID" value="GET45664.1"/>
    <property type="molecule type" value="Genomic_DNA"/>
</dbReference>
<evidence type="ECO:0000313" key="3">
    <source>
        <dbReference type="Proteomes" id="UP000398217"/>
    </source>
</evidence>
<dbReference type="Pfam" id="PF14064">
    <property type="entry name" value="HmuY"/>
    <property type="match status" value="1"/>
</dbReference>
<accession>A0A5M4B7T2</accession>
<name>A0A5M4B7T2_9FLAO</name>
<dbReference type="Proteomes" id="UP000398217">
    <property type="component" value="Unassembled WGS sequence"/>
</dbReference>
<keyword evidence="3" id="KW-1185">Reference proteome</keyword>
<dbReference type="CDD" id="cd12105">
    <property type="entry name" value="HmuY"/>
    <property type="match status" value="1"/>
</dbReference>